<reference evidence="1 2" key="1">
    <citation type="submission" date="2018-12" db="EMBL/GenBank/DDBJ databases">
        <title>three novel Halomonas strain isolated from plants.</title>
        <authorList>
            <person name="Sun C."/>
        </authorList>
    </citation>
    <scope>NUCLEOTIDE SEQUENCE [LARGE SCALE GENOMIC DNA]</scope>
    <source>
        <strain evidence="1 2">RC</strain>
    </source>
</reference>
<name>A0A3S0ZBY0_9GAMM</name>
<proteinExistence type="predicted"/>
<dbReference type="Proteomes" id="UP000286912">
    <property type="component" value="Unassembled WGS sequence"/>
</dbReference>
<keyword evidence="2" id="KW-1185">Reference proteome</keyword>
<evidence type="ECO:0000313" key="2">
    <source>
        <dbReference type="Proteomes" id="UP000286912"/>
    </source>
</evidence>
<protein>
    <submittedName>
        <fullName evidence="1">Uncharacterized protein</fullName>
    </submittedName>
</protein>
<sequence length="184" mass="21455">MKLIGFWELMTAAFIFTTGAFLKPLFLVFRDWAVWWLVERFILTEKLVRAARKREAARNDLCTIYSFNTSETSVDGKLVFKIDGNEISEKEYRSYSKNRQRVIETFDLRDRFIQRRIIFADKVTRHFSQHPENPVLALCKAIEQQAADKSLPKHTVHITEVQMNAQAESQAVSEVLHRTAESSK</sequence>
<organism evidence="1 2">
    <name type="scientific">Vreelandella populi</name>
    <dbReference type="NCBI Taxonomy" id="2498858"/>
    <lineage>
        <taxon>Bacteria</taxon>
        <taxon>Pseudomonadati</taxon>
        <taxon>Pseudomonadota</taxon>
        <taxon>Gammaproteobacteria</taxon>
        <taxon>Oceanospirillales</taxon>
        <taxon>Halomonadaceae</taxon>
        <taxon>Vreelandella</taxon>
    </lineage>
</organism>
<dbReference type="EMBL" id="RZHD01000010">
    <property type="protein sequence ID" value="RUR43390.1"/>
    <property type="molecule type" value="Genomic_DNA"/>
</dbReference>
<gene>
    <name evidence="1" type="ORF">ELY37_16870</name>
</gene>
<dbReference type="AlphaFoldDB" id="A0A3S0ZBY0"/>
<evidence type="ECO:0000313" key="1">
    <source>
        <dbReference type="EMBL" id="RUR43390.1"/>
    </source>
</evidence>
<comment type="caution">
    <text evidence="1">The sequence shown here is derived from an EMBL/GenBank/DDBJ whole genome shotgun (WGS) entry which is preliminary data.</text>
</comment>
<accession>A0A3S0ZBY0</accession>
<dbReference type="RefSeq" id="WP_126981972.1">
    <property type="nucleotide sequence ID" value="NZ_RZHD01000010.1"/>
</dbReference>